<keyword evidence="5 20" id="KW-0645">Protease</keyword>
<evidence type="ECO:0000256" key="8">
    <source>
        <dbReference type="ARBA" id="ARBA00022801"/>
    </source>
</evidence>
<organism evidence="25 26">
    <name type="scientific">Sinocyclocheilus grahami</name>
    <name type="common">Dianchi golden-line fish</name>
    <name type="synonym">Barbus grahami</name>
    <dbReference type="NCBI Taxonomy" id="75366"/>
    <lineage>
        <taxon>Eukaryota</taxon>
        <taxon>Metazoa</taxon>
        <taxon>Chordata</taxon>
        <taxon>Craniata</taxon>
        <taxon>Vertebrata</taxon>
        <taxon>Euteleostomi</taxon>
        <taxon>Actinopterygii</taxon>
        <taxon>Neopterygii</taxon>
        <taxon>Teleostei</taxon>
        <taxon>Ostariophysi</taxon>
        <taxon>Cypriniformes</taxon>
        <taxon>Cyprinidae</taxon>
        <taxon>Cyprininae</taxon>
        <taxon>Sinocyclocheilus</taxon>
    </lineage>
</organism>
<evidence type="ECO:0000256" key="16">
    <source>
        <dbReference type="ARBA" id="ARBA00052605"/>
    </source>
</evidence>
<dbReference type="Gene3D" id="1.25.50.20">
    <property type="match status" value="1"/>
</dbReference>
<comment type="catalytic activity">
    <reaction evidence="16">
        <text>Release of the N-terminal pyroglutamyl group from pGlu-|-His-Xaa tripeptides and pGlu-|-His-Xaa-Gly tetrapeptides.</text>
        <dbReference type="EC" id="3.4.19.6"/>
    </reaction>
</comment>
<comment type="similarity">
    <text evidence="2 20">Belongs to the peptidase M1 family.</text>
</comment>
<dbReference type="GO" id="GO:0016920">
    <property type="term" value="F:pyroglutamyl-peptidase activity"/>
    <property type="evidence" value="ECO:0007669"/>
    <property type="project" value="UniProtKB-EC"/>
</dbReference>
<evidence type="ECO:0000256" key="19">
    <source>
        <dbReference type="PIRSR" id="PIRSR634016-3"/>
    </source>
</evidence>
<dbReference type="Ensembl" id="ENSSGRT00000076817.1">
    <property type="protein sequence ID" value="ENSSGRP00000072128.1"/>
    <property type="gene ID" value="ENSSGRG00000036791.1"/>
</dbReference>
<dbReference type="Pfam" id="PF01433">
    <property type="entry name" value="Peptidase_M1"/>
    <property type="match status" value="1"/>
</dbReference>
<sequence length="967" mass="111644">MGIEDASMRNGRALSDQWADSVVVRPRTTEQHITVNKRLVLGFAISILTLIIVTAIAITLSVSFERCAAESSGALAANGSSNSKWKQSRDANISHRDSEDGQQPWRHLRLPATLRPRHYDLRLSVSMENFTFSGEVHIEFECVHSTKLIVLHTDRLEVDKVLVYSDSKKAGAMRIQRRFHYQPKQVFVIALHREMKPLRTYKINITFHAHIEHELLGFFRSSYVLNGERRFLAVTQFSPTHARKAFPCFDEPIYKATFRVSLKHESSYQSLSNMPVEASTSDEDGWVTNHFSRTPRMSTYYLAWAVCNFTYREAVTDNGVVIRLYARPDAIQSGSGDYALHITKRLLHFYQDYFKVKYSLPKLDLLAVPKHPYAAMENWGLSVFVEQKILLDPDVSSFSYQMELTMVVVHEICHQWFGDLVTPVWWEDVWLKEGFAHYFEYIGADFLFPKWNMLELRELVMLLFGLIWIPKFTVSIQVQFISLPILISVSVCLQDYLMTHMYGNAARDDLWNKLSEAMQREGKDINITQVMDRWTLQMGYPVVTISKNDSLDNSVTISQEHFVYDTDAKIQNPELFNKSFQWQIPLTLAVGNSSHISTETIVWVSNKTETHRVGHMGSETWLLGNINQTSYFRVNYDLHNWRLLIQQLMTNPTIISVGNRAGLIDDVFNLARAGYLPQNVPLQMISYLSQETEFLPWHAASRALYQLDKLLDRTEDHSLFSDYVLRQVEPKYHKLGWPATSPEGSFMQAAYQTEELQREVMMLACSFGNKHCHRQAVSLISDWISSNKNRIPPNVRDIVYCTGVSLMDEDVWEFIWMKFHSSTAISEKKVLLEALTCSDNIFLLNRLLNLSLTSDLVPDQEVIDVIIHVGRNPLGRHLAWRYFREKWDILNSRYGEALFMNSKLISGVTEFLNTEAELNELKEFILTSGGESAPAFARAVEIVQANVKWHILFQQQFYRWLRKAPDG</sequence>
<keyword evidence="13 20" id="KW-0472">Membrane</keyword>
<dbReference type="FunFam" id="2.60.40.1910:FF:000006">
    <property type="entry name" value="Aminopeptidase"/>
    <property type="match status" value="1"/>
</dbReference>
<dbReference type="GO" id="GO:0016020">
    <property type="term" value="C:membrane"/>
    <property type="evidence" value="ECO:0007669"/>
    <property type="project" value="UniProtKB-SubCell"/>
</dbReference>
<keyword evidence="10" id="KW-0735">Signal-anchor</keyword>
<dbReference type="PRINTS" id="PR00756">
    <property type="entry name" value="ALADIPTASE"/>
</dbReference>
<dbReference type="PANTHER" id="PTHR11533:SF294">
    <property type="entry name" value="THYROTROPIN-RELEASING HORMONE-DEGRADING ECTOENZYME"/>
    <property type="match status" value="1"/>
</dbReference>
<evidence type="ECO:0000256" key="18">
    <source>
        <dbReference type="PIRSR" id="PIRSR634016-1"/>
    </source>
</evidence>
<dbReference type="InParanoid" id="A0A672Q7A2"/>
<evidence type="ECO:0000259" key="22">
    <source>
        <dbReference type="Pfam" id="PF01433"/>
    </source>
</evidence>
<feature type="binding site" evidence="19">
    <location>
        <position position="410"/>
    </location>
    <ligand>
        <name>Zn(2+)</name>
        <dbReference type="ChEBI" id="CHEBI:29105"/>
        <note>catalytic</note>
    </ligand>
</feature>
<feature type="compositionally biased region" description="Basic and acidic residues" evidence="21">
    <location>
        <begin position="87"/>
        <end position="99"/>
    </location>
</feature>
<evidence type="ECO:0000256" key="15">
    <source>
        <dbReference type="ARBA" id="ARBA00023180"/>
    </source>
</evidence>
<evidence type="ECO:0000256" key="7">
    <source>
        <dbReference type="ARBA" id="ARBA00022723"/>
    </source>
</evidence>
<feature type="domain" description="ERAP1-like C-terminal" evidence="23">
    <location>
        <begin position="621"/>
        <end position="944"/>
    </location>
</feature>
<keyword evidence="12 20" id="KW-0482">Metalloprotease</keyword>
<evidence type="ECO:0000256" key="1">
    <source>
        <dbReference type="ARBA" id="ARBA00004606"/>
    </source>
</evidence>
<evidence type="ECO:0000259" key="24">
    <source>
        <dbReference type="Pfam" id="PF17900"/>
    </source>
</evidence>
<dbReference type="SUPFAM" id="SSF63737">
    <property type="entry name" value="Leukotriene A4 hydrolase N-terminal domain"/>
    <property type="match status" value="1"/>
</dbReference>
<feature type="region of interest" description="Disordered" evidence="21">
    <location>
        <begin position="75"/>
        <end position="105"/>
    </location>
</feature>
<dbReference type="Proteomes" id="UP000472262">
    <property type="component" value="Unassembled WGS sequence"/>
</dbReference>
<evidence type="ECO:0000256" key="3">
    <source>
        <dbReference type="ARBA" id="ARBA00011748"/>
    </source>
</evidence>
<dbReference type="InterPro" id="IPR001930">
    <property type="entry name" value="Peptidase_M1"/>
</dbReference>
<dbReference type="Gene3D" id="1.10.390.10">
    <property type="entry name" value="Neutral Protease Domain 2"/>
    <property type="match status" value="2"/>
</dbReference>
<dbReference type="GO" id="GO:0008270">
    <property type="term" value="F:zinc ion binding"/>
    <property type="evidence" value="ECO:0007669"/>
    <property type="project" value="UniProtKB-UniRule"/>
</dbReference>
<comment type="subcellular location">
    <subcellularLocation>
        <location evidence="1">Membrane</location>
        <topology evidence="1">Single-pass type II membrane protein</topology>
    </subcellularLocation>
</comment>
<feature type="active site" description="Proton acceptor" evidence="18">
    <location>
        <position position="411"/>
    </location>
</feature>
<dbReference type="AlphaFoldDB" id="A0A672Q7A2"/>
<feature type="binding site" evidence="19">
    <location>
        <position position="433"/>
    </location>
    <ligand>
        <name>Zn(2+)</name>
        <dbReference type="ChEBI" id="CHEBI:29105"/>
        <note>catalytic</note>
    </ligand>
</feature>
<comment type="cofactor">
    <cofactor evidence="19 20">
        <name>Zn(2+)</name>
        <dbReference type="ChEBI" id="CHEBI:29105"/>
    </cofactor>
    <text evidence="19 20">Binds 1 zinc ion per subunit.</text>
</comment>
<feature type="binding site" evidence="19">
    <location>
        <position position="414"/>
    </location>
    <ligand>
        <name>Zn(2+)</name>
        <dbReference type="ChEBI" id="CHEBI:29105"/>
        <note>catalytic</note>
    </ligand>
</feature>
<dbReference type="GO" id="GO:0005615">
    <property type="term" value="C:extracellular space"/>
    <property type="evidence" value="ECO:0007669"/>
    <property type="project" value="TreeGrafter"/>
</dbReference>
<dbReference type="InterPro" id="IPR042097">
    <property type="entry name" value="Aminopeptidase_N-like_N_sf"/>
</dbReference>
<evidence type="ECO:0000256" key="6">
    <source>
        <dbReference type="ARBA" id="ARBA00022692"/>
    </source>
</evidence>
<protein>
    <recommendedName>
        <fullName evidence="20">Aminopeptidase</fullName>
        <ecNumber evidence="20">3.4.11.-</ecNumber>
    </recommendedName>
</protein>
<keyword evidence="15" id="KW-0325">Glycoprotein</keyword>
<evidence type="ECO:0000256" key="20">
    <source>
        <dbReference type="RuleBase" id="RU364040"/>
    </source>
</evidence>
<dbReference type="Pfam" id="PF11838">
    <property type="entry name" value="ERAP1_C"/>
    <property type="match status" value="1"/>
</dbReference>
<evidence type="ECO:0000256" key="10">
    <source>
        <dbReference type="ARBA" id="ARBA00022968"/>
    </source>
</evidence>
<comment type="subunit">
    <text evidence="3">Homodimer; disulfide-linked.</text>
</comment>
<dbReference type="Gene3D" id="2.60.40.1730">
    <property type="entry name" value="tricorn interacting facor f3 domain"/>
    <property type="match status" value="1"/>
</dbReference>
<keyword evidence="14" id="KW-1015">Disulfide bond</keyword>
<evidence type="ECO:0000256" key="21">
    <source>
        <dbReference type="SAM" id="MobiDB-lite"/>
    </source>
</evidence>
<evidence type="ECO:0000256" key="2">
    <source>
        <dbReference type="ARBA" id="ARBA00010136"/>
    </source>
</evidence>
<evidence type="ECO:0000256" key="9">
    <source>
        <dbReference type="ARBA" id="ARBA00022833"/>
    </source>
</evidence>
<dbReference type="GO" id="GO:0042277">
    <property type="term" value="F:peptide binding"/>
    <property type="evidence" value="ECO:0007669"/>
    <property type="project" value="TreeGrafter"/>
</dbReference>
<evidence type="ECO:0000256" key="11">
    <source>
        <dbReference type="ARBA" id="ARBA00022989"/>
    </source>
</evidence>
<reference evidence="25" key="2">
    <citation type="submission" date="2025-09" db="UniProtKB">
        <authorList>
            <consortium name="Ensembl"/>
        </authorList>
    </citation>
    <scope>IDENTIFICATION</scope>
</reference>
<evidence type="ECO:0000256" key="14">
    <source>
        <dbReference type="ARBA" id="ARBA00023157"/>
    </source>
</evidence>
<evidence type="ECO:0000256" key="12">
    <source>
        <dbReference type="ARBA" id="ARBA00023049"/>
    </source>
</evidence>
<evidence type="ECO:0000256" key="13">
    <source>
        <dbReference type="ARBA" id="ARBA00023136"/>
    </source>
</evidence>
<feature type="domain" description="Peptidase M1 membrane alanine aminopeptidase" evidence="22">
    <location>
        <begin position="338"/>
        <end position="456"/>
    </location>
</feature>
<dbReference type="SUPFAM" id="SSF55486">
    <property type="entry name" value="Metalloproteases ('zincins'), catalytic domain"/>
    <property type="match status" value="1"/>
</dbReference>
<evidence type="ECO:0000259" key="23">
    <source>
        <dbReference type="Pfam" id="PF11838"/>
    </source>
</evidence>
<dbReference type="GO" id="GO:0005737">
    <property type="term" value="C:cytoplasm"/>
    <property type="evidence" value="ECO:0007669"/>
    <property type="project" value="TreeGrafter"/>
</dbReference>
<dbReference type="FunFam" id="1.25.50.20:FF:000005">
    <property type="entry name" value="Aminopeptidase N-like protein"/>
    <property type="match status" value="1"/>
</dbReference>
<keyword evidence="8 20" id="KW-0378">Hydrolase</keyword>
<dbReference type="GO" id="GO:0043171">
    <property type="term" value="P:peptide catabolic process"/>
    <property type="evidence" value="ECO:0007669"/>
    <property type="project" value="TreeGrafter"/>
</dbReference>
<dbReference type="OMA" id="CHPHTSN"/>
<evidence type="ECO:0000256" key="5">
    <source>
        <dbReference type="ARBA" id="ARBA00022670"/>
    </source>
</evidence>
<proteinExistence type="inferred from homology"/>
<keyword evidence="26" id="KW-1185">Reference proteome</keyword>
<dbReference type="Pfam" id="PF17900">
    <property type="entry name" value="Peptidase_M1_N"/>
    <property type="match status" value="1"/>
</dbReference>
<evidence type="ECO:0000313" key="25">
    <source>
        <dbReference type="Ensembl" id="ENSSGRP00000072128.1"/>
    </source>
</evidence>
<dbReference type="CDD" id="cd09601">
    <property type="entry name" value="M1_APN-Q_like"/>
    <property type="match status" value="1"/>
</dbReference>
<dbReference type="FunFam" id="2.60.40.1730:FF:000007">
    <property type="entry name" value="thyrotropin-releasing hormone-degrading ectoenzyme"/>
    <property type="match status" value="1"/>
</dbReference>
<name>A0A672Q7A2_SINGR</name>
<dbReference type="Gene3D" id="2.60.40.1910">
    <property type="match status" value="1"/>
</dbReference>
<comment type="function">
    <text evidence="17">Specific inactivation of TRH after its release.</text>
</comment>
<gene>
    <name evidence="25" type="primary">LOC107556776</name>
</gene>
<feature type="domain" description="Aminopeptidase N-like N-terminal" evidence="24">
    <location>
        <begin position="116"/>
        <end position="301"/>
    </location>
</feature>
<accession>A0A672Q7A2</accession>
<dbReference type="InterPro" id="IPR034016">
    <property type="entry name" value="M1_APN-typ"/>
</dbReference>
<evidence type="ECO:0000313" key="26">
    <source>
        <dbReference type="Proteomes" id="UP000472262"/>
    </source>
</evidence>
<dbReference type="InterPro" id="IPR027268">
    <property type="entry name" value="Peptidase_M4/M1_CTD_sf"/>
</dbReference>
<dbReference type="InterPro" id="IPR045357">
    <property type="entry name" value="Aminopeptidase_N-like_N"/>
</dbReference>
<dbReference type="InterPro" id="IPR024571">
    <property type="entry name" value="ERAP1-like_C_dom"/>
</dbReference>
<dbReference type="GO" id="GO:0070006">
    <property type="term" value="F:metalloaminopeptidase activity"/>
    <property type="evidence" value="ECO:0007669"/>
    <property type="project" value="TreeGrafter"/>
</dbReference>
<evidence type="ECO:0000256" key="17">
    <source>
        <dbReference type="ARBA" id="ARBA00055732"/>
    </source>
</evidence>
<evidence type="ECO:0000256" key="4">
    <source>
        <dbReference type="ARBA" id="ARBA00022438"/>
    </source>
</evidence>
<keyword evidence="6 20" id="KW-0812">Transmembrane</keyword>
<keyword evidence="7 19" id="KW-0479">Metal-binding</keyword>
<reference evidence="25" key="1">
    <citation type="submission" date="2025-08" db="UniProtKB">
        <authorList>
            <consortium name="Ensembl"/>
        </authorList>
    </citation>
    <scope>IDENTIFICATION</scope>
</reference>
<dbReference type="InterPro" id="IPR050344">
    <property type="entry name" value="Peptidase_M1_aminopeptidases"/>
</dbReference>
<keyword evidence="11 20" id="KW-1133">Transmembrane helix</keyword>
<keyword evidence="4 20" id="KW-0031">Aminopeptidase</keyword>
<dbReference type="PANTHER" id="PTHR11533">
    <property type="entry name" value="PROTEASE M1 ZINC METALLOPROTEASE"/>
    <property type="match status" value="1"/>
</dbReference>
<keyword evidence="9 19" id="KW-0862">Zinc</keyword>
<dbReference type="GO" id="GO:0006508">
    <property type="term" value="P:proteolysis"/>
    <property type="evidence" value="ECO:0007669"/>
    <property type="project" value="UniProtKB-KW"/>
</dbReference>
<dbReference type="EC" id="3.4.11.-" evidence="20"/>
<feature type="transmembrane region" description="Helical" evidence="20">
    <location>
        <begin position="39"/>
        <end position="62"/>
    </location>
</feature>
<dbReference type="InterPro" id="IPR014782">
    <property type="entry name" value="Peptidase_M1_dom"/>
</dbReference>